<evidence type="ECO:0000256" key="11">
    <source>
        <dbReference type="ARBA" id="ARBA00023268"/>
    </source>
</evidence>
<comment type="catalytic activity">
    <reaction evidence="13">
        <text>Preferential cleavage: (Ac)2-L-Lys-D-Ala-|-D-Ala. Also transpeptidation of peptidyl-alanyl moieties that are N-acyl substituents of D-alanine.</text>
        <dbReference type="EC" id="3.4.16.4"/>
    </reaction>
</comment>
<evidence type="ECO:0000256" key="13">
    <source>
        <dbReference type="ARBA" id="ARBA00034000"/>
    </source>
</evidence>
<keyword evidence="12" id="KW-0961">Cell wall biogenesis/degradation</keyword>
<evidence type="ECO:0000259" key="17">
    <source>
        <dbReference type="Pfam" id="PF00912"/>
    </source>
</evidence>
<keyword evidence="8" id="KW-0573">Peptidoglycan synthesis</keyword>
<evidence type="ECO:0000256" key="4">
    <source>
        <dbReference type="ARBA" id="ARBA00022676"/>
    </source>
</evidence>
<dbReference type="OrthoDB" id="9766909at2"/>
<evidence type="ECO:0000256" key="1">
    <source>
        <dbReference type="ARBA" id="ARBA00022475"/>
    </source>
</evidence>
<comment type="catalytic activity">
    <reaction evidence="14">
        <text>[GlcNAc-(1-&gt;4)-Mur2Ac(oyl-L-Ala-gamma-D-Glu-L-Lys-D-Ala-D-Ala)](n)-di-trans,octa-cis-undecaprenyl diphosphate + beta-D-GlcNAc-(1-&gt;4)-Mur2Ac(oyl-L-Ala-gamma-D-Glu-L-Lys-D-Ala-D-Ala)-di-trans,octa-cis-undecaprenyl diphosphate = [GlcNAc-(1-&gt;4)-Mur2Ac(oyl-L-Ala-gamma-D-Glu-L-Lys-D-Ala-D-Ala)](n+1)-di-trans,octa-cis-undecaprenyl diphosphate + di-trans,octa-cis-undecaprenyl diphosphate + H(+)</text>
        <dbReference type="Rhea" id="RHEA:23708"/>
        <dbReference type="Rhea" id="RHEA-COMP:9602"/>
        <dbReference type="Rhea" id="RHEA-COMP:9603"/>
        <dbReference type="ChEBI" id="CHEBI:15378"/>
        <dbReference type="ChEBI" id="CHEBI:58405"/>
        <dbReference type="ChEBI" id="CHEBI:60033"/>
        <dbReference type="ChEBI" id="CHEBI:78435"/>
        <dbReference type="EC" id="2.4.99.28"/>
    </reaction>
</comment>
<feature type="compositionally biased region" description="Basic and acidic residues" evidence="15">
    <location>
        <begin position="865"/>
        <end position="926"/>
    </location>
</feature>
<dbReference type="GO" id="GO:0030288">
    <property type="term" value="C:outer membrane-bounded periplasmic space"/>
    <property type="evidence" value="ECO:0007669"/>
    <property type="project" value="TreeGrafter"/>
</dbReference>
<name>A0A511V062_9BACI</name>
<dbReference type="SUPFAM" id="SSF53955">
    <property type="entry name" value="Lysozyme-like"/>
    <property type="match status" value="1"/>
</dbReference>
<evidence type="ECO:0000256" key="7">
    <source>
        <dbReference type="ARBA" id="ARBA00022960"/>
    </source>
</evidence>
<dbReference type="InterPro" id="IPR036950">
    <property type="entry name" value="PBP_transglycosylase"/>
</dbReference>
<dbReference type="GO" id="GO:0008955">
    <property type="term" value="F:peptidoglycan glycosyltransferase activity"/>
    <property type="evidence" value="ECO:0007669"/>
    <property type="project" value="UniProtKB-EC"/>
</dbReference>
<evidence type="ECO:0000313" key="18">
    <source>
        <dbReference type="EMBL" id="GEN32286.1"/>
    </source>
</evidence>
<dbReference type="GO" id="GO:0009252">
    <property type="term" value="P:peptidoglycan biosynthetic process"/>
    <property type="evidence" value="ECO:0007669"/>
    <property type="project" value="UniProtKB-KW"/>
</dbReference>
<dbReference type="Proteomes" id="UP000321491">
    <property type="component" value="Unassembled WGS sequence"/>
</dbReference>
<gene>
    <name evidence="18" type="ORF">CQU01_25240</name>
</gene>
<dbReference type="PANTHER" id="PTHR32282:SF32">
    <property type="entry name" value="PENICILLIN-BINDING PROTEIN 2A"/>
    <property type="match status" value="1"/>
</dbReference>
<feature type="compositionally biased region" description="Basic and acidic residues" evidence="15">
    <location>
        <begin position="812"/>
        <end position="857"/>
    </location>
</feature>
<protein>
    <submittedName>
        <fullName evidence="18">Carboxypeptidase</fullName>
    </submittedName>
</protein>
<keyword evidence="10 16" id="KW-0472">Membrane</keyword>
<dbReference type="Pfam" id="PF00912">
    <property type="entry name" value="Transgly"/>
    <property type="match status" value="1"/>
</dbReference>
<feature type="transmembrane region" description="Helical" evidence="16">
    <location>
        <begin position="30"/>
        <end position="58"/>
    </location>
</feature>
<keyword evidence="6 16" id="KW-0812">Transmembrane</keyword>
<sequence length="926" mass="105408">MKKKQRLHEKIKSKWGDGKIQRSFRITYDVIWNIILFFIIIGFIGLFFGIGIGAGYFASLVKDEPVRSYESMKKEIYDYEETSKMYFANNVYMGDVRSDIHREEIALKNISEHLINAVIATEDEYFEEHKGVVPKAIIRAIVQEALNLETKTGGSTLTQQLIKNQLLTNEVSFERKAKEILLAMRLENFFEKDQILEAYLNVIPYGRNSSGRNIAGIETAAQGVFGIPAKKLNIPQAAYLAGIPQNPYLFTPYALGGELKDKKGLKPGINRMKIVLKRMHDLGYISDKEYKKALKYDIKKDFIKTKERSRERYPYVIKEVQKRATDILTVLLAEEDGYSEEDLKENIELKEKYKILAERDLKMKGYKIHSTIDKDIYDAFQKVAKNYPHYGPDVTVQAKNKESGKTESRVDPVQPGAILIENVTGKVIAFVGGRGFDIDEYNYATEVPRQNGSTMKPLLGYAPAIEQGVIQPGTPVADIPLRGSYNPSNYSNIYYGLVSAREALAHSYNVSAVQVYQKILPTNPVEKYLKKMGFSRISKADESIESIVLGGLTNGATVEENTSAFTTFSNQGQYKKSYIIEKITTKDGKVIYEHKVDPVKVFSPQTAYLTYDMMRDVVRSGTAAAIPSLLHQPGVDWAGKTGTTNDYMDAWFVGTNPNVTMGTWLGYKSRKSLNNCPSCYSYSQRNIRFWTALVNEATKINPELMAPKERMKQPEGITHRSICAISGMLPSKLCSKAGLTRSDLFNVKYVPTKVDDSLLSDGKGYYFNPQWIKRMNYDHLDDLSLLFPRKGNRELWERIGLTKGKYLNNETDSDKKSTDHNDSTDKKRSESKNTNEEHQQSNENEKTNKKTENEKQQPNKKKKINKEEKENKSKESKGDKKKSEPAKPKDEEKEKPKPPKEEKPKQPKEEDRDENAGKDKQDNQQD</sequence>
<dbReference type="Gene3D" id="3.40.710.10">
    <property type="entry name" value="DD-peptidase/beta-lactamase superfamily"/>
    <property type="match status" value="1"/>
</dbReference>
<organism evidence="18 19">
    <name type="scientific">Cerasibacillus quisquiliarum</name>
    <dbReference type="NCBI Taxonomy" id="227865"/>
    <lineage>
        <taxon>Bacteria</taxon>
        <taxon>Bacillati</taxon>
        <taxon>Bacillota</taxon>
        <taxon>Bacilli</taxon>
        <taxon>Bacillales</taxon>
        <taxon>Bacillaceae</taxon>
        <taxon>Cerasibacillus</taxon>
    </lineage>
</organism>
<evidence type="ECO:0000256" key="6">
    <source>
        <dbReference type="ARBA" id="ARBA00022692"/>
    </source>
</evidence>
<dbReference type="GO" id="GO:0006508">
    <property type="term" value="P:proteolysis"/>
    <property type="evidence" value="ECO:0007669"/>
    <property type="project" value="UniProtKB-KW"/>
</dbReference>
<evidence type="ECO:0000256" key="12">
    <source>
        <dbReference type="ARBA" id="ARBA00023316"/>
    </source>
</evidence>
<keyword evidence="1" id="KW-1003">Cell membrane</keyword>
<evidence type="ECO:0000256" key="5">
    <source>
        <dbReference type="ARBA" id="ARBA00022679"/>
    </source>
</evidence>
<feature type="domain" description="Glycosyl transferase family 51" evidence="17">
    <location>
        <begin position="95"/>
        <end position="280"/>
    </location>
</feature>
<keyword evidence="4" id="KW-0328">Glycosyltransferase</keyword>
<keyword evidence="2 18" id="KW-0378">Hydrolase</keyword>
<keyword evidence="19" id="KW-1185">Reference proteome</keyword>
<dbReference type="Gene3D" id="1.10.3810.10">
    <property type="entry name" value="Biosynthetic peptidoglycan transglycosylase-like"/>
    <property type="match status" value="1"/>
</dbReference>
<feature type="region of interest" description="Disordered" evidence="15">
    <location>
        <begin position="807"/>
        <end position="926"/>
    </location>
</feature>
<keyword evidence="2 18" id="KW-0121">Carboxypeptidase</keyword>
<dbReference type="InterPro" id="IPR050396">
    <property type="entry name" value="Glycosyltr_51/Transpeptidase"/>
</dbReference>
<evidence type="ECO:0000256" key="3">
    <source>
        <dbReference type="ARBA" id="ARBA00022670"/>
    </source>
</evidence>
<dbReference type="InterPro" id="IPR001264">
    <property type="entry name" value="Glyco_trans_51"/>
</dbReference>
<reference evidence="18 19" key="1">
    <citation type="submission" date="2019-07" db="EMBL/GenBank/DDBJ databases">
        <title>Whole genome shotgun sequence of Cerasibacillus quisquiliarum NBRC 102429.</title>
        <authorList>
            <person name="Hosoyama A."/>
            <person name="Uohara A."/>
            <person name="Ohji S."/>
            <person name="Ichikawa N."/>
        </authorList>
    </citation>
    <scope>NUCLEOTIDE SEQUENCE [LARGE SCALE GENOMIC DNA]</scope>
    <source>
        <strain evidence="18 19">NBRC 102429</strain>
    </source>
</reference>
<keyword evidence="3" id="KW-0645">Protease</keyword>
<evidence type="ECO:0000256" key="14">
    <source>
        <dbReference type="ARBA" id="ARBA00049902"/>
    </source>
</evidence>
<dbReference type="InterPro" id="IPR023346">
    <property type="entry name" value="Lysozyme-like_dom_sf"/>
</dbReference>
<dbReference type="GO" id="GO:0008360">
    <property type="term" value="P:regulation of cell shape"/>
    <property type="evidence" value="ECO:0007669"/>
    <property type="project" value="UniProtKB-KW"/>
</dbReference>
<comment type="caution">
    <text evidence="18">The sequence shown here is derived from an EMBL/GenBank/DDBJ whole genome shotgun (WGS) entry which is preliminary data.</text>
</comment>
<keyword evidence="7" id="KW-0133">Cell shape</keyword>
<dbReference type="GO" id="GO:0071555">
    <property type="term" value="P:cell wall organization"/>
    <property type="evidence" value="ECO:0007669"/>
    <property type="project" value="UniProtKB-KW"/>
</dbReference>
<evidence type="ECO:0000256" key="15">
    <source>
        <dbReference type="SAM" id="MobiDB-lite"/>
    </source>
</evidence>
<dbReference type="SUPFAM" id="SSF56601">
    <property type="entry name" value="beta-lactamase/transpeptidase-like"/>
    <property type="match status" value="1"/>
</dbReference>
<keyword evidence="11" id="KW-0511">Multifunctional enzyme</keyword>
<keyword evidence="5" id="KW-0808">Transferase</keyword>
<evidence type="ECO:0000256" key="10">
    <source>
        <dbReference type="ARBA" id="ARBA00023136"/>
    </source>
</evidence>
<evidence type="ECO:0000256" key="16">
    <source>
        <dbReference type="SAM" id="Phobius"/>
    </source>
</evidence>
<dbReference type="AlphaFoldDB" id="A0A511V062"/>
<dbReference type="GO" id="GO:0009002">
    <property type="term" value="F:serine-type D-Ala-D-Ala carboxypeptidase activity"/>
    <property type="evidence" value="ECO:0007669"/>
    <property type="project" value="UniProtKB-EC"/>
</dbReference>
<evidence type="ECO:0000313" key="19">
    <source>
        <dbReference type="Proteomes" id="UP000321491"/>
    </source>
</evidence>
<dbReference type="RefSeq" id="WP_146938638.1">
    <property type="nucleotide sequence ID" value="NZ_BJXW01000036.1"/>
</dbReference>
<dbReference type="InterPro" id="IPR012338">
    <property type="entry name" value="Beta-lactam/transpept-like"/>
</dbReference>
<dbReference type="Gene3D" id="3.90.1310.40">
    <property type="match status" value="1"/>
</dbReference>
<dbReference type="EMBL" id="BJXW01000036">
    <property type="protein sequence ID" value="GEN32286.1"/>
    <property type="molecule type" value="Genomic_DNA"/>
</dbReference>
<evidence type="ECO:0000256" key="9">
    <source>
        <dbReference type="ARBA" id="ARBA00022989"/>
    </source>
</evidence>
<evidence type="ECO:0000256" key="2">
    <source>
        <dbReference type="ARBA" id="ARBA00022645"/>
    </source>
</evidence>
<accession>A0A511V062</accession>
<dbReference type="PANTHER" id="PTHR32282">
    <property type="entry name" value="BINDING PROTEIN TRANSPEPTIDASE, PUTATIVE-RELATED"/>
    <property type="match status" value="1"/>
</dbReference>
<proteinExistence type="predicted"/>
<keyword evidence="9 16" id="KW-1133">Transmembrane helix</keyword>
<evidence type="ECO:0000256" key="8">
    <source>
        <dbReference type="ARBA" id="ARBA00022984"/>
    </source>
</evidence>